<proteinExistence type="predicted"/>
<dbReference type="Pfam" id="PF01965">
    <property type="entry name" value="DJ-1_PfpI"/>
    <property type="match status" value="1"/>
</dbReference>
<evidence type="ECO:0000313" key="3">
    <source>
        <dbReference type="Proteomes" id="UP000028523"/>
    </source>
</evidence>
<dbReference type="GeneID" id="96866733"/>
<gene>
    <name evidence="2" type="ORF">P271_790</name>
</gene>
<dbReference type="Gene3D" id="3.40.50.880">
    <property type="match status" value="1"/>
</dbReference>
<keyword evidence="2" id="KW-0808">Transferase</keyword>
<dbReference type="SUPFAM" id="SSF52317">
    <property type="entry name" value="Class I glutamine amidotransferase-like"/>
    <property type="match status" value="1"/>
</dbReference>
<dbReference type="GO" id="GO:0016740">
    <property type="term" value="F:transferase activity"/>
    <property type="evidence" value="ECO:0007669"/>
    <property type="project" value="UniProtKB-KW"/>
</dbReference>
<dbReference type="PANTHER" id="PTHR48094">
    <property type="entry name" value="PROTEIN/NUCLEIC ACID DEGLYCASE DJ-1-RELATED"/>
    <property type="match status" value="1"/>
</dbReference>
<dbReference type="InterPro" id="IPR029062">
    <property type="entry name" value="Class_I_gatase-like"/>
</dbReference>
<dbReference type="InterPro" id="IPR002818">
    <property type="entry name" value="DJ-1/PfpI"/>
</dbReference>
<dbReference type="AlphaFoldDB" id="A0A084U4N9"/>
<dbReference type="InterPro" id="IPR050325">
    <property type="entry name" value="Prot/Nucl_acid_deglycase"/>
</dbReference>
<reference evidence="2 3" key="1">
    <citation type="journal article" date="2014" name="PLoS ONE">
        <title>Reduction of Hydrogen Peroxide Accumulation and Toxicity by a Catalase from Mycoplasma iowae.</title>
        <authorList>
            <person name="Pritchard R.E."/>
            <person name="Prassinos A.J."/>
            <person name="Osborne J.D."/>
            <person name="Raviv Z."/>
            <person name="Balish M.F."/>
        </authorList>
    </citation>
    <scope>NUCLEOTIDE SEQUENCE [LARGE SCALE GENOMIC DNA]</scope>
    <source>
        <strain evidence="2 3">DK-CPA</strain>
    </source>
</reference>
<dbReference type="Proteomes" id="UP000028523">
    <property type="component" value="Unassembled WGS sequence"/>
</dbReference>
<dbReference type="RefSeq" id="WP_004024540.1">
    <property type="nucleotide sequence ID" value="NZ_AWQU01000046.1"/>
</dbReference>
<protein>
    <submittedName>
        <fullName evidence="2">Glutamine amidotransferase type 1-like protein</fullName>
    </submittedName>
</protein>
<accession>A0A084U4N9</accession>
<dbReference type="GO" id="GO:0005737">
    <property type="term" value="C:cytoplasm"/>
    <property type="evidence" value="ECO:0007669"/>
    <property type="project" value="TreeGrafter"/>
</dbReference>
<evidence type="ECO:0000313" key="2">
    <source>
        <dbReference type="EMBL" id="KFB07925.1"/>
    </source>
</evidence>
<organism evidence="2 3">
    <name type="scientific">Malacoplasma iowae DK-CPA</name>
    <dbReference type="NCBI Taxonomy" id="1394179"/>
    <lineage>
        <taxon>Bacteria</taxon>
        <taxon>Bacillati</taxon>
        <taxon>Mycoplasmatota</taxon>
        <taxon>Mycoplasmoidales</taxon>
        <taxon>Mycoplasmoidaceae</taxon>
        <taxon>Malacoplasma</taxon>
    </lineage>
</organism>
<sequence length="191" mass="21528">MLTKKISNVRIAIMIAHESEDTEVIVPYDLWKRAGLIVELISIEKKNTIVLQSGTKVYANDTLERTNLDQFNAIYLPGGKGHVRFKDGVKCEKLIKSLQKFSHEKNKWLLAMCASPSVLADLNLVTNQKMTCYPGFESSLGSSYEDKDVVVSHNFITGRSLAYAIDFSLTVIKELLGKQEVDLVKKEIIYK</sequence>
<keyword evidence="3" id="KW-1185">Reference proteome</keyword>
<dbReference type="EMBL" id="AWQU01000046">
    <property type="protein sequence ID" value="KFB07925.1"/>
    <property type="molecule type" value="Genomic_DNA"/>
</dbReference>
<keyword evidence="2" id="KW-0315">Glutamine amidotransferase</keyword>
<evidence type="ECO:0000259" key="1">
    <source>
        <dbReference type="Pfam" id="PF01965"/>
    </source>
</evidence>
<dbReference type="CDD" id="cd03135">
    <property type="entry name" value="GATase1_DJ-1"/>
    <property type="match status" value="1"/>
</dbReference>
<dbReference type="PANTHER" id="PTHR48094:SF12">
    <property type="entry name" value="PARKINSON DISEASE PROTEIN 7 HOMOLOG"/>
    <property type="match status" value="1"/>
</dbReference>
<feature type="domain" description="DJ-1/PfpI" evidence="1">
    <location>
        <begin position="10"/>
        <end position="173"/>
    </location>
</feature>
<comment type="caution">
    <text evidence="2">The sequence shown here is derived from an EMBL/GenBank/DDBJ whole genome shotgun (WGS) entry which is preliminary data.</text>
</comment>
<name>A0A084U4N9_MALIO</name>